<dbReference type="PANTHER" id="PTHR43591:SF10">
    <property type="entry name" value="ABC TRANSMEMBRANE TYPE-1 DOMAIN-CONTAINING PROTEIN-RELATED"/>
    <property type="match status" value="1"/>
</dbReference>
<gene>
    <name evidence="3" type="ORF">MFIFM68171_11137</name>
</gene>
<dbReference type="Gene3D" id="3.40.50.150">
    <property type="entry name" value="Vaccinia Virus protein VP39"/>
    <property type="match status" value="1"/>
</dbReference>
<organism evidence="3 4">
    <name type="scientific">Madurella fahalii</name>
    <dbReference type="NCBI Taxonomy" id="1157608"/>
    <lineage>
        <taxon>Eukaryota</taxon>
        <taxon>Fungi</taxon>
        <taxon>Dikarya</taxon>
        <taxon>Ascomycota</taxon>
        <taxon>Pezizomycotina</taxon>
        <taxon>Sordariomycetes</taxon>
        <taxon>Sordariomycetidae</taxon>
        <taxon>Sordariales</taxon>
        <taxon>Sordariales incertae sedis</taxon>
        <taxon>Madurella</taxon>
    </lineage>
</organism>
<dbReference type="CDD" id="cd02440">
    <property type="entry name" value="AdoMet_MTases"/>
    <property type="match status" value="1"/>
</dbReference>
<evidence type="ECO:0000313" key="3">
    <source>
        <dbReference type="EMBL" id="GAB1320927.1"/>
    </source>
</evidence>
<evidence type="ECO:0000256" key="1">
    <source>
        <dbReference type="ARBA" id="ARBA00038158"/>
    </source>
</evidence>
<dbReference type="Proteomes" id="UP001628179">
    <property type="component" value="Unassembled WGS sequence"/>
</dbReference>
<feature type="region of interest" description="Disordered" evidence="2">
    <location>
        <begin position="1"/>
        <end position="30"/>
    </location>
</feature>
<protein>
    <recommendedName>
        <fullName evidence="5">S-adenosyl-L-methionine-dependent methyltransferase</fullName>
    </recommendedName>
</protein>
<reference evidence="3 4" key="1">
    <citation type="submission" date="2024-09" db="EMBL/GenBank/DDBJ databases">
        <title>Itraconazole resistance in Madurella fahalii resulting from another homologue of gene encoding cytochrome P450 14-alpha sterol demethylase (CYP51).</title>
        <authorList>
            <person name="Yoshioka I."/>
            <person name="Fahal A.H."/>
            <person name="Kaneko S."/>
            <person name="Yaguchi T."/>
        </authorList>
    </citation>
    <scope>NUCLEOTIDE SEQUENCE [LARGE SCALE GENOMIC DNA]</scope>
    <source>
        <strain evidence="3 4">IFM 68171</strain>
    </source>
</reference>
<comment type="similarity">
    <text evidence="1">Belongs to the methyltransferase superfamily. LaeA methyltransferase family.</text>
</comment>
<evidence type="ECO:0008006" key="5">
    <source>
        <dbReference type="Google" id="ProtNLM"/>
    </source>
</evidence>
<dbReference type="InterPro" id="IPR029063">
    <property type="entry name" value="SAM-dependent_MTases_sf"/>
</dbReference>
<dbReference type="Pfam" id="PF13489">
    <property type="entry name" value="Methyltransf_23"/>
    <property type="match status" value="1"/>
</dbReference>
<proteinExistence type="inferred from homology"/>
<evidence type="ECO:0000256" key="2">
    <source>
        <dbReference type="SAM" id="MobiDB-lite"/>
    </source>
</evidence>
<evidence type="ECO:0000313" key="4">
    <source>
        <dbReference type="Proteomes" id="UP001628179"/>
    </source>
</evidence>
<keyword evidence="4" id="KW-1185">Reference proteome</keyword>
<dbReference type="RefSeq" id="XP_070922657.1">
    <property type="nucleotide sequence ID" value="XM_071066556.1"/>
</dbReference>
<sequence>MSSKPKSPSPEAQAGTELGAQAVAQPAHILPAEHWTEQALDDDNDSSLGDDAASSTASLTSSILEYRTLHGRTYHSDRVTDADYWTPNDQRQMEAADVGHHCVTLIHDGALFRAPLKDDVERVLDVGTGTGIWAVDFADQFPEATVIGTDISPIQPTWVPPNVKFEIDDATVDWAYPNDHFDYIHMRYLIGSISDWPRLLRQAYRCCKPGGYVESYETSCTFDSDDGTLLDGSPMDQWGKVFVEAGKKFGRSFDVVREGIVQESFREAGFEEVTVWEFKCPVGRWPKDEKLKEIGQYALLSIDLDIEGWILYIWSQVMGWTREQIAVYIAHLRRQLRDPKVHAYFLMRCVYGRKPKEDQPAPAPAA</sequence>
<dbReference type="PANTHER" id="PTHR43591">
    <property type="entry name" value="METHYLTRANSFERASE"/>
    <property type="match status" value="1"/>
</dbReference>
<comment type="caution">
    <text evidence="3">The sequence shown here is derived from an EMBL/GenBank/DDBJ whole genome shotgun (WGS) entry which is preliminary data.</text>
</comment>
<dbReference type="EMBL" id="BAAFSV010000006">
    <property type="protein sequence ID" value="GAB1320927.1"/>
    <property type="molecule type" value="Genomic_DNA"/>
</dbReference>
<dbReference type="SUPFAM" id="SSF53335">
    <property type="entry name" value="S-adenosyl-L-methionine-dependent methyltransferases"/>
    <property type="match status" value="1"/>
</dbReference>
<accession>A0ABQ0GT77</accession>
<name>A0ABQ0GT77_9PEZI</name>
<dbReference type="GeneID" id="98181879"/>